<dbReference type="PRINTS" id="PR01166">
    <property type="entry name" value="CYCOXIDASEII"/>
</dbReference>
<evidence type="ECO:0000256" key="3">
    <source>
        <dbReference type="ARBA" id="ARBA00012949"/>
    </source>
</evidence>
<evidence type="ECO:0000313" key="15">
    <source>
        <dbReference type="EMBL" id="CAB4943514.1"/>
    </source>
</evidence>
<dbReference type="PROSITE" id="PS00078">
    <property type="entry name" value="COX2"/>
    <property type="match status" value="1"/>
</dbReference>
<keyword evidence="10 13" id="KW-1133">Transmembrane helix</keyword>
<dbReference type="GO" id="GO:0005507">
    <property type="term" value="F:copper ion binding"/>
    <property type="evidence" value="ECO:0007669"/>
    <property type="project" value="InterPro"/>
</dbReference>
<dbReference type="Gene3D" id="1.10.287.90">
    <property type="match status" value="1"/>
</dbReference>
<keyword evidence="9" id="KW-0249">Electron transport</keyword>
<keyword evidence="5" id="KW-0679">Respiratory chain</keyword>
<dbReference type="Gene3D" id="2.60.40.420">
    <property type="entry name" value="Cupredoxins - blue copper proteins"/>
    <property type="match status" value="1"/>
</dbReference>
<keyword evidence="8" id="KW-1278">Translocase</keyword>
<dbReference type="AlphaFoldDB" id="A0A6J7JM86"/>
<name>A0A6J7JM86_9ZZZZ</name>
<comment type="similarity">
    <text evidence="2">Belongs to the cytochrome c oxidase subunit 2 family.</text>
</comment>
<dbReference type="EC" id="7.1.1.9" evidence="3"/>
<evidence type="ECO:0000259" key="14">
    <source>
        <dbReference type="PROSITE" id="PS50857"/>
    </source>
</evidence>
<dbReference type="SUPFAM" id="SSF49503">
    <property type="entry name" value="Cupredoxins"/>
    <property type="match status" value="1"/>
</dbReference>
<evidence type="ECO:0000256" key="4">
    <source>
        <dbReference type="ARBA" id="ARBA00022448"/>
    </source>
</evidence>
<dbReference type="GO" id="GO:0016491">
    <property type="term" value="F:oxidoreductase activity"/>
    <property type="evidence" value="ECO:0007669"/>
    <property type="project" value="InterPro"/>
</dbReference>
<protein>
    <recommendedName>
        <fullName evidence="3">cytochrome-c oxidase</fullName>
        <ecNumber evidence="3">7.1.1.9</ecNumber>
    </recommendedName>
</protein>
<dbReference type="PANTHER" id="PTHR22888:SF9">
    <property type="entry name" value="CYTOCHROME C OXIDASE SUBUNIT 2"/>
    <property type="match status" value="1"/>
</dbReference>
<dbReference type="InterPro" id="IPR002429">
    <property type="entry name" value="CcO_II-like_C"/>
</dbReference>
<dbReference type="GO" id="GO:0004129">
    <property type="term" value="F:cytochrome-c oxidase activity"/>
    <property type="evidence" value="ECO:0007669"/>
    <property type="project" value="UniProtKB-EC"/>
</dbReference>
<proteinExistence type="inferred from homology"/>
<accession>A0A6J7JM86</accession>
<dbReference type="GO" id="GO:0042773">
    <property type="term" value="P:ATP synthesis coupled electron transport"/>
    <property type="evidence" value="ECO:0007669"/>
    <property type="project" value="TreeGrafter"/>
</dbReference>
<evidence type="ECO:0000256" key="9">
    <source>
        <dbReference type="ARBA" id="ARBA00022982"/>
    </source>
</evidence>
<dbReference type="InterPro" id="IPR001505">
    <property type="entry name" value="Copper_CuA"/>
</dbReference>
<evidence type="ECO:0000256" key="1">
    <source>
        <dbReference type="ARBA" id="ARBA00004141"/>
    </source>
</evidence>
<dbReference type="GO" id="GO:0016020">
    <property type="term" value="C:membrane"/>
    <property type="evidence" value="ECO:0007669"/>
    <property type="project" value="UniProtKB-SubCell"/>
</dbReference>
<evidence type="ECO:0000256" key="7">
    <source>
        <dbReference type="ARBA" id="ARBA00022723"/>
    </source>
</evidence>
<comment type="subcellular location">
    <subcellularLocation>
        <location evidence="1">Membrane</location>
        <topology evidence="1">Multi-pass membrane protein</topology>
    </subcellularLocation>
</comment>
<keyword evidence="4" id="KW-0813">Transport</keyword>
<reference evidence="15" key="1">
    <citation type="submission" date="2020-05" db="EMBL/GenBank/DDBJ databases">
        <authorList>
            <person name="Chiriac C."/>
            <person name="Salcher M."/>
            <person name="Ghai R."/>
            <person name="Kavagutti S V."/>
        </authorList>
    </citation>
    <scope>NUCLEOTIDE SEQUENCE</scope>
</reference>
<dbReference type="SUPFAM" id="SSF81464">
    <property type="entry name" value="Cytochrome c oxidase subunit II-like, transmembrane region"/>
    <property type="match status" value="1"/>
</dbReference>
<feature type="transmembrane region" description="Helical" evidence="13">
    <location>
        <begin position="63"/>
        <end position="85"/>
    </location>
</feature>
<dbReference type="InterPro" id="IPR014222">
    <property type="entry name" value="Cyt_c_oxidase_su2"/>
</dbReference>
<sequence length="286" mass="31856">MGSTELVPSDARRRRRRGVILAVGVIAAVVVLSGCTVNESLFFDLPEPASKEATITQNLWQGSWIAAWAVGAFTWALMLWAAVAYRRRHRDEVPEQTKYNLPIEMLYTLVPLVMILGLFWFTAKDQSELLTLENDQQHTVNVVGFRWAWGFNYLDEGVYTIGLPVGSGTTNDPATLVLPVNEKVRFELTSPDVIHSFWVPAFLFKMDVIPGKTNVFELTPDKVGTYVGKCAELCGVDHARMLFTVKVVERPEFDAYIADLKAKGQTGTLDTGRTTDAGQAPDERTL</sequence>
<evidence type="ECO:0000256" key="6">
    <source>
        <dbReference type="ARBA" id="ARBA00022692"/>
    </source>
</evidence>
<dbReference type="EMBL" id="CAFBNE010000026">
    <property type="protein sequence ID" value="CAB4943514.1"/>
    <property type="molecule type" value="Genomic_DNA"/>
</dbReference>
<keyword evidence="7" id="KW-0479">Metal-binding</keyword>
<gene>
    <name evidence="15" type="ORF">UFOPK3772_01080</name>
</gene>
<keyword evidence="11" id="KW-0186">Copper</keyword>
<evidence type="ECO:0000256" key="11">
    <source>
        <dbReference type="ARBA" id="ARBA00023008"/>
    </source>
</evidence>
<keyword evidence="12 13" id="KW-0472">Membrane</keyword>
<dbReference type="InterPro" id="IPR008972">
    <property type="entry name" value="Cupredoxin"/>
</dbReference>
<dbReference type="PANTHER" id="PTHR22888">
    <property type="entry name" value="CYTOCHROME C OXIDASE, SUBUNIT II"/>
    <property type="match status" value="1"/>
</dbReference>
<dbReference type="PROSITE" id="PS50857">
    <property type="entry name" value="COX2_CUA"/>
    <property type="match status" value="1"/>
</dbReference>
<evidence type="ECO:0000256" key="12">
    <source>
        <dbReference type="ARBA" id="ARBA00023136"/>
    </source>
</evidence>
<dbReference type="InterPro" id="IPR045187">
    <property type="entry name" value="CcO_II"/>
</dbReference>
<organism evidence="15">
    <name type="scientific">freshwater metagenome</name>
    <dbReference type="NCBI Taxonomy" id="449393"/>
    <lineage>
        <taxon>unclassified sequences</taxon>
        <taxon>metagenomes</taxon>
        <taxon>ecological metagenomes</taxon>
    </lineage>
</organism>
<feature type="transmembrane region" description="Helical" evidence="13">
    <location>
        <begin position="106"/>
        <end position="123"/>
    </location>
</feature>
<dbReference type="Pfam" id="PF00116">
    <property type="entry name" value="COX2"/>
    <property type="match status" value="1"/>
</dbReference>
<evidence type="ECO:0000256" key="13">
    <source>
        <dbReference type="SAM" id="Phobius"/>
    </source>
</evidence>
<evidence type="ECO:0000256" key="10">
    <source>
        <dbReference type="ARBA" id="ARBA00022989"/>
    </source>
</evidence>
<feature type="domain" description="Cytochrome oxidase subunit II copper A binding" evidence="14">
    <location>
        <begin position="135"/>
        <end position="259"/>
    </location>
</feature>
<dbReference type="NCBIfam" id="TIGR02866">
    <property type="entry name" value="CoxB"/>
    <property type="match status" value="1"/>
</dbReference>
<keyword evidence="6 13" id="KW-0812">Transmembrane</keyword>
<evidence type="ECO:0000256" key="5">
    <source>
        <dbReference type="ARBA" id="ARBA00022660"/>
    </source>
</evidence>
<evidence type="ECO:0000256" key="2">
    <source>
        <dbReference type="ARBA" id="ARBA00007866"/>
    </source>
</evidence>
<feature type="transmembrane region" description="Helical" evidence="13">
    <location>
        <begin position="20"/>
        <end position="43"/>
    </location>
</feature>
<dbReference type="CDD" id="cd13919">
    <property type="entry name" value="CuRO_HCO_II_like_5"/>
    <property type="match status" value="1"/>
</dbReference>
<dbReference type="InterPro" id="IPR036257">
    <property type="entry name" value="Cyt_c_oxidase_su2_TM_sf"/>
</dbReference>
<evidence type="ECO:0000256" key="8">
    <source>
        <dbReference type="ARBA" id="ARBA00022967"/>
    </source>
</evidence>